<dbReference type="KEGG" id="pry:Prubr_50790"/>
<name>A0A810N8D9_9ACTN</name>
<evidence type="ECO:0000313" key="2">
    <source>
        <dbReference type="Proteomes" id="UP000680866"/>
    </source>
</evidence>
<keyword evidence="2" id="KW-1185">Reference proteome</keyword>
<accession>A0A810N8D9</accession>
<dbReference type="Proteomes" id="UP000680866">
    <property type="component" value="Chromosome"/>
</dbReference>
<dbReference type="AlphaFoldDB" id="A0A810N8D9"/>
<dbReference type="EMBL" id="AP023359">
    <property type="protein sequence ID" value="BCJ68058.1"/>
    <property type="molecule type" value="Genomic_DNA"/>
</dbReference>
<reference evidence="1" key="1">
    <citation type="submission" date="2020-08" db="EMBL/GenBank/DDBJ databases">
        <title>Whole genome shotgun sequence of Polymorphospora rubra NBRC 101157.</title>
        <authorList>
            <person name="Komaki H."/>
            <person name="Tamura T."/>
        </authorList>
    </citation>
    <scope>NUCLEOTIDE SEQUENCE</scope>
    <source>
        <strain evidence="1">NBRC 101157</strain>
    </source>
</reference>
<evidence type="ECO:0000313" key="1">
    <source>
        <dbReference type="EMBL" id="BCJ68058.1"/>
    </source>
</evidence>
<organism evidence="1 2">
    <name type="scientific">Polymorphospora rubra</name>
    <dbReference type="NCBI Taxonomy" id="338584"/>
    <lineage>
        <taxon>Bacteria</taxon>
        <taxon>Bacillati</taxon>
        <taxon>Actinomycetota</taxon>
        <taxon>Actinomycetes</taxon>
        <taxon>Micromonosporales</taxon>
        <taxon>Micromonosporaceae</taxon>
        <taxon>Polymorphospora</taxon>
    </lineage>
</organism>
<sequence>MPCCWAGTPPALRSRLSRRFPWAEVSDPDPPLCKVVLRAVRRAELPADSRQRLLDEQVRTTAFQERIRQESRAGVNCGRVRSTDGRVQAGAAAAVAAQQVGVDHPDRLPTCPTRCRGRRS</sequence>
<proteinExistence type="predicted"/>
<protein>
    <submittedName>
        <fullName evidence="1">Uncharacterized protein</fullName>
    </submittedName>
</protein>
<gene>
    <name evidence="1" type="ORF">Prubr_50790</name>
</gene>